<comment type="caution">
    <text evidence="1">The sequence shown here is derived from an EMBL/GenBank/DDBJ whole genome shotgun (WGS) entry which is preliminary data.</text>
</comment>
<protein>
    <submittedName>
        <fullName evidence="1">Uncharacterized protein</fullName>
    </submittedName>
</protein>
<reference evidence="1" key="1">
    <citation type="submission" date="2020-05" db="EMBL/GenBank/DDBJ databases">
        <title>WGS assembly of Panicum virgatum.</title>
        <authorList>
            <person name="Lovell J.T."/>
            <person name="Jenkins J."/>
            <person name="Shu S."/>
            <person name="Juenger T.E."/>
            <person name="Schmutz J."/>
        </authorList>
    </citation>
    <scope>NUCLEOTIDE SEQUENCE</scope>
    <source>
        <strain evidence="1">AP13</strain>
    </source>
</reference>
<gene>
    <name evidence="1" type="ORF">PVAP13_1KG441705</name>
</gene>
<proteinExistence type="predicted"/>
<dbReference type="Proteomes" id="UP000823388">
    <property type="component" value="Chromosome 1K"/>
</dbReference>
<name>A0A8T0XLD5_PANVG</name>
<keyword evidence="2" id="KW-1185">Reference proteome</keyword>
<dbReference type="AlphaFoldDB" id="A0A8T0XLD5"/>
<evidence type="ECO:0000313" key="2">
    <source>
        <dbReference type="Proteomes" id="UP000823388"/>
    </source>
</evidence>
<accession>A0A8T0XLD5</accession>
<dbReference type="EMBL" id="CM029037">
    <property type="protein sequence ID" value="KAG2660730.1"/>
    <property type="molecule type" value="Genomic_DNA"/>
</dbReference>
<evidence type="ECO:0000313" key="1">
    <source>
        <dbReference type="EMBL" id="KAG2660730.1"/>
    </source>
</evidence>
<organism evidence="1 2">
    <name type="scientific">Panicum virgatum</name>
    <name type="common">Blackwell switchgrass</name>
    <dbReference type="NCBI Taxonomy" id="38727"/>
    <lineage>
        <taxon>Eukaryota</taxon>
        <taxon>Viridiplantae</taxon>
        <taxon>Streptophyta</taxon>
        <taxon>Embryophyta</taxon>
        <taxon>Tracheophyta</taxon>
        <taxon>Spermatophyta</taxon>
        <taxon>Magnoliopsida</taxon>
        <taxon>Liliopsida</taxon>
        <taxon>Poales</taxon>
        <taxon>Poaceae</taxon>
        <taxon>PACMAD clade</taxon>
        <taxon>Panicoideae</taxon>
        <taxon>Panicodae</taxon>
        <taxon>Paniceae</taxon>
        <taxon>Panicinae</taxon>
        <taxon>Panicum</taxon>
        <taxon>Panicum sect. Hiantes</taxon>
    </lineage>
</organism>
<sequence>MLLYYKLIYAYRNPGTGRLTEVQDSFLPDGWSQLSWTFLVGSGQTKISRVGRGQVHGRKQRERSSAHCIFRSTVNFDLPGTLKIQCPLPLANFRPPSILT</sequence>